<gene>
    <name evidence="8" type="ORF">AWB74_05924</name>
</gene>
<evidence type="ECO:0000256" key="4">
    <source>
        <dbReference type="ARBA" id="ARBA00022752"/>
    </source>
</evidence>
<dbReference type="Gene3D" id="3.40.50.1820">
    <property type="entry name" value="alpha/beta hydrolase"/>
    <property type="match status" value="1"/>
</dbReference>
<dbReference type="InterPro" id="IPR010125">
    <property type="entry name" value="PHA_synth_III_C"/>
</dbReference>
<dbReference type="InterPro" id="IPR000073">
    <property type="entry name" value="AB_hydrolase_1"/>
</dbReference>
<proteinExistence type="predicted"/>
<name>A0A158KJQ8_9BURK</name>
<dbReference type="GO" id="GO:0016746">
    <property type="term" value="F:acyltransferase activity"/>
    <property type="evidence" value="ECO:0007669"/>
    <property type="project" value="UniProtKB-KW"/>
</dbReference>
<reference evidence="8" key="1">
    <citation type="submission" date="2016-01" db="EMBL/GenBank/DDBJ databases">
        <authorList>
            <person name="Peeters C."/>
        </authorList>
    </citation>
    <scope>NUCLEOTIDE SEQUENCE [LARGE SCALE GENOMIC DNA]</scope>
    <source>
        <strain evidence="8">LMG 29317</strain>
    </source>
</reference>
<feature type="domain" description="AB hydrolase-1" evidence="7">
    <location>
        <begin position="83"/>
        <end position="343"/>
    </location>
</feature>
<evidence type="ECO:0000313" key="8">
    <source>
        <dbReference type="EMBL" id="SAL81347.1"/>
    </source>
</evidence>
<dbReference type="RefSeq" id="WP_061150199.1">
    <property type="nucleotide sequence ID" value="NZ_FCOM02000037.1"/>
</dbReference>
<dbReference type="EMBL" id="FCOM02000037">
    <property type="protein sequence ID" value="SAL81347.1"/>
    <property type="molecule type" value="Genomic_DNA"/>
</dbReference>
<accession>A0A158KJQ8</accession>
<evidence type="ECO:0000256" key="5">
    <source>
        <dbReference type="ARBA" id="ARBA00023315"/>
    </source>
</evidence>
<evidence type="ECO:0000256" key="3">
    <source>
        <dbReference type="ARBA" id="ARBA00022679"/>
    </source>
</evidence>
<dbReference type="AlphaFoldDB" id="A0A158KJQ8"/>
<evidence type="ECO:0000256" key="6">
    <source>
        <dbReference type="ARBA" id="ARBA00033356"/>
    </source>
</evidence>
<dbReference type="PANTHER" id="PTHR36837:SF2">
    <property type="entry name" value="POLY(3-HYDROXYALKANOATE) POLYMERASE SUBUNIT PHAC"/>
    <property type="match status" value="1"/>
</dbReference>
<evidence type="ECO:0000256" key="1">
    <source>
        <dbReference type="ARBA" id="ARBA00004683"/>
    </source>
</evidence>
<sequence length="373" mass="41831">MPAEQKSGAARALAELSDFSMKIARGQRMLDRVKDEHVQIATADKEIVFREDKTTLYRYKSTAERKVSVPVLVAYGQIGRYTMTDLQEDRSMLRNLLALGVDVYAVDWGSPSRSDRWLKFEDYVDVYLNDCIEFICREHGIEAINLLGICEGGVFSLCYAALNPERVKNLILTITPVDFHQDQAEGRVNHGLLNLWTRGMSDDDVDRLIEASGNLPGELTGYVFSQMTPGATLSKYNVGLLDTFDDEKKLLNFLRMEKWLADRPHHPGEAAKQLLINLYKNNEMIRGEFQLGERTVDLSDISMPVLNVYAKDDHIIPPKTTQALRDAVGTSDYQEIGLEGGHVGVFVSGKSQGVLAKGIVEWLSERDAPSARD</sequence>
<keyword evidence="9" id="KW-1185">Reference proteome</keyword>
<dbReference type="InterPro" id="IPR029058">
    <property type="entry name" value="AB_hydrolase_fold"/>
</dbReference>
<dbReference type="Proteomes" id="UP000055019">
    <property type="component" value="Unassembled WGS sequence"/>
</dbReference>
<dbReference type="NCBIfam" id="TIGR01836">
    <property type="entry name" value="PHA_synth_III_C"/>
    <property type="match status" value="1"/>
</dbReference>
<dbReference type="InterPro" id="IPR051321">
    <property type="entry name" value="PHA/PHB_synthase"/>
</dbReference>
<dbReference type="Pfam" id="PF00561">
    <property type="entry name" value="Abhydrolase_1"/>
    <property type="match status" value="1"/>
</dbReference>
<keyword evidence="5" id="KW-0012">Acyltransferase</keyword>
<dbReference type="OrthoDB" id="9767934at2"/>
<comment type="caution">
    <text evidence="8">The sequence shown here is derived from an EMBL/GenBank/DDBJ whole genome shotgun (WGS) entry which is preliminary data.</text>
</comment>
<dbReference type="UniPathway" id="UPA00917"/>
<dbReference type="PANTHER" id="PTHR36837">
    <property type="entry name" value="POLY(3-HYDROXYALKANOATE) POLYMERASE SUBUNIT PHAC"/>
    <property type="match status" value="1"/>
</dbReference>
<evidence type="ECO:0000256" key="2">
    <source>
        <dbReference type="ARBA" id="ARBA00019065"/>
    </source>
</evidence>
<comment type="pathway">
    <text evidence="1">Biopolymer metabolism; poly-(R)-3-hydroxybutanoate biosynthesis.</text>
</comment>
<evidence type="ECO:0000313" key="9">
    <source>
        <dbReference type="Proteomes" id="UP000055019"/>
    </source>
</evidence>
<protein>
    <recommendedName>
        <fullName evidence="2">Poly(3-hydroxyalkanoate) polymerase subunit PhaC</fullName>
    </recommendedName>
    <alternativeName>
        <fullName evidence="6">PHB synthase subunit PhaC</fullName>
    </alternativeName>
</protein>
<organism evidence="8 9">
    <name type="scientific">Caballeronia arvi</name>
    <dbReference type="NCBI Taxonomy" id="1777135"/>
    <lineage>
        <taxon>Bacteria</taxon>
        <taxon>Pseudomonadati</taxon>
        <taxon>Pseudomonadota</taxon>
        <taxon>Betaproteobacteria</taxon>
        <taxon>Burkholderiales</taxon>
        <taxon>Burkholderiaceae</taxon>
        <taxon>Caballeronia</taxon>
    </lineage>
</organism>
<dbReference type="SUPFAM" id="SSF53474">
    <property type="entry name" value="alpha/beta-Hydrolases"/>
    <property type="match status" value="1"/>
</dbReference>
<dbReference type="GO" id="GO:0042619">
    <property type="term" value="P:poly-hydroxybutyrate biosynthetic process"/>
    <property type="evidence" value="ECO:0007669"/>
    <property type="project" value="UniProtKB-KW"/>
</dbReference>
<keyword evidence="4" id="KW-0583">PHB biosynthesis</keyword>
<evidence type="ECO:0000259" key="7">
    <source>
        <dbReference type="Pfam" id="PF00561"/>
    </source>
</evidence>
<keyword evidence="3" id="KW-0808">Transferase</keyword>